<comment type="subcellular location">
    <subcellularLocation>
        <location evidence="6">Cell membrane</location>
        <topology evidence="6">Lipid-anchor</topology>
    </subcellularLocation>
</comment>
<name>A0A7W7PK77_9ACTN</name>
<keyword evidence="4 6" id="KW-0564">Palmitate</keyword>
<keyword evidence="10" id="KW-1185">Reference proteome</keyword>
<evidence type="ECO:0000256" key="1">
    <source>
        <dbReference type="ARBA" id="ARBA00022475"/>
    </source>
</evidence>
<dbReference type="InterPro" id="IPR023959">
    <property type="entry name" value="LpqB"/>
</dbReference>
<dbReference type="HAMAP" id="MF_01373">
    <property type="entry name" value="LpqB_lipoprot"/>
    <property type="match status" value="1"/>
</dbReference>
<dbReference type="Proteomes" id="UP000556084">
    <property type="component" value="Unassembled WGS sequence"/>
</dbReference>
<dbReference type="Pfam" id="PF10646">
    <property type="entry name" value="Germane"/>
    <property type="match status" value="1"/>
</dbReference>
<accession>A0A7W7PK77</accession>
<dbReference type="AlphaFoldDB" id="A0A7W7PK77"/>
<dbReference type="SUPFAM" id="SSF63829">
    <property type="entry name" value="Calcium-dependent phosphotriesterase"/>
    <property type="match status" value="1"/>
</dbReference>
<evidence type="ECO:0000259" key="8">
    <source>
        <dbReference type="SMART" id="SM00909"/>
    </source>
</evidence>
<feature type="chain" id="PRO_5039101516" description="Lipoprotein LpqB" evidence="7">
    <location>
        <begin position="32"/>
        <end position="618"/>
    </location>
</feature>
<organism evidence="9 10">
    <name type="scientific">Streptomyces olivoverticillatus</name>
    <dbReference type="NCBI Taxonomy" id="66427"/>
    <lineage>
        <taxon>Bacteria</taxon>
        <taxon>Bacillati</taxon>
        <taxon>Actinomycetota</taxon>
        <taxon>Actinomycetes</taxon>
        <taxon>Kitasatosporales</taxon>
        <taxon>Streptomycetaceae</taxon>
        <taxon>Streptomyces</taxon>
    </lineage>
</organism>
<evidence type="ECO:0000256" key="4">
    <source>
        <dbReference type="ARBA" id="ARBA00023139"/>
    </source>
</evidence>
<comment type="caution">
    <text evidence="9">The sequence shown here is derived from an EMBL/GenBank/DDBJ whole genome shotgun (WGS) entry which is preliminary data.</text>
</comment>
<keyword evidence="2 6" id="KW-0732">Signal</keyword>
<evidence type="ECO:0000313" key="10">
    <source>
        <dbReference type="Proteomes" id="UP000556084"/>
    </source>
</evidence>
<protein>
    <recommendedName>
        <fullName evidence="6">Lipoprotein LpqB</fullName>
    </recommendedName>
</protein>
<dbReference type="SMART" id="SM00909">
    <property type="entry name" value="Germane"/>
    <property type="match status" value="1"/>
</dbReference>
<proteinExistence type="inferred from homology"/>
<evidence type="ECO:0000256" key="3">
    <source>
        <dbReference type="ARBA" id="ARBA00023136"/>
    </source>
</evidence>
<evidence type="ECO:0000256" key="2">
    <source>
        <dbReference type="ARBA" id="ARBA00022729"/>
    </source>
</evidence>
<evidence type="ECO:0000256" key="5">
    <source>
        <dbReference type="ARBA" id="ARBA00023288"/>
    </source>
</evidence>
<dbReference type="EMBL" id="JACHJH010000002">
    <property type="protein sequence ID" value="MBB4892098.1"/>
    <property type="molecule type" value="Genomic_DNA"/>
</dbReference>
<dbReference type="GO" id="GO:0005886">
    <property type="term" value="C:plasma membrane"/>
    <property type="evidence" value="ECO:0007669"/>
    <property type="project" value="UniProtKB-SubCell"/>
</dbReference>
<dbReference type="PROSITE" id="PS51257">
    <property type="entry name" value="PROKAR_LIPOPROTEIN"/>
    <property type="match status" value="1"/>
</dbReference>
<dbReference type="Pfam" id="PF25976">
    <property type="entry name" value="LpqB_N"/>
    <property type="match status" value="1"/>
</dbReference>
<keyword evidence="5 6" id="KW-0449">Lipoprotein</keyword>
<sequence>MTVRGRADGRGRRLRRTLGFAAAAVSGALLAGCASMPDSGDVTSVNSSQRADADAQVRVYGVPPSKNEQPQELVAGFLEATTSDDPDYDTARMYLAKNVKRQWDPSQSTTVLSQMPQVRVEAERSGGDRDQAYTVTLTGRQVATVDAKHAYTPDERQYKAELHLAREGGEWRIDALPGGLVLGVSDFQRIYRSVNKYYFAELGPGTASGGASQDRMRAVLVADPVYLRKRIDPVTSTVKALLDGPTTWLGPVAATAFPTGTRVEDQRLTLDDSNALKVRLNDRAAGVNQEQCLRMAAQTLYTVQESAKVTDVTLQRKDGSRLCVLGKEQAKWYAPDHTAGQPDRQYFVDGQHRLASLADADDKPRQVPGPLGDGGVQLRSAAVDRSERRAAGVSANGQSLYVAALQQGGALGDARLSVHETAKAGLTAPSWDGLGDLWVADQDPEHPRLLRLPSGTGTPEEVRVPGLDGGRITGLRVAADGVRIALLVTKGDRTALRLGRVERGGSAARPDLSVQELRSVAPRLEDVDAVSWAGGSRLLVAGSEQGGLQQLQYIDTDGSLSNSSALPGITGVRAVAASENPVKAQALVAEGDGGLVRLLPDANWKLVTRDGSAPVYPG</sequence>
<dbReference type="RefSeq" id="WP_343069378.1">
    <property type="nucleotide sequence ID" value="NZ_JACHJH010000002.1"/>
</dbReference>
<evidence type="ECO:0000256" key="6">
    <source>
        <dbReference type="HAMAP-Rule" id="MF_01373"/>
    </source>
</evidence>
<keyword evidence="1 6" id="KW-1003">Cell membrane</keyword>
<dbReference type="InterPro" id="IPR019606">
    <property type="entry name" value="GerMN"/>
</dbReference>
<feature type="signal peptide" evidence="7">
    <location>
        <begin position="1"/>
        <end position="31"/>
    </location>
</feature>
<dbReference type="Pfam" id="PF10647">
    <property type="entry name" value="Gmad1"/>
    <property type="match status" value="1"/>
</dbReference>
<evidence type="ECO:0000256" key="7">
    <source>
        <dbReference type="SAM" id="SignalP"/>
    </source>
</evidence>
<evidence type="ECO:0000313" key="9">
    <source>
        <dbReference type="EMBL" id="MBB4892098.1"/>
    </source>
</evidence>
<gene>
    <name evidence="6" type="primary">lpqB</name>
    <name evidence="9" type="ORF">FHS39_001109</name>
</gene>
<feature type="domain" description="GerMN" evidence="8">
    <location>
        <begin position="234"/>
        <end position="326"/>
    </location>
</feature>
<dbReference type="InterPro" id="IPR018910">
    <property type="entry name" value="LpqB_C"/>
</dbReference>
<keyword evidence="3 6" id="KW-0472">Membrane</keyword>
<reference evidence="9 10" key="1">
    <citation type="submission" date="2020-08" db="EMBL/GenBank/DDBJ databases">
        <title>Genomic Encyclopedia of Type Strains, Phase III (KMG-III): the genomes of soil and plant-associated and newly described type strains.</title>
        <authorList>
            <person name="Whitman W."/>
        </authorList>
    </citation>
    <scope>NUCLEOTIDE SEQUENCE [LARGE SCALE GENOMIC DNA]</scope>
    <source>
        <strain evidence="9 10">CECT 3266</strain>
    </source>
</reference>
<dbReference type="InterPro" id="IPR059026">
    <property type="entry name" value="LpqB_N"/>
</dbReference>
<comment type="similarity">
    <text evidence="6">Belongs to the LpqB lipoprotein family.</text>
</comment>